<reference evidence="1" key="2">
    <citation type="submission" date="2015-06" db="UniProtKB">
        <authorList>
            <consortium name="EnsemblProtists"/>
        </authorList>
    </citation>
    <scope>IDENTIFICATION</scope>
    <source>
        <strain evidence="1">Emoy2</strain>
    </source>
</reference>
<dbReference type="InParanoid" id="M4BSZ6"/>
<protein>
    <submittedName>
        <fullName evidence="1">Uncharacterized protein</fullName>
    </submittedName>
</protein>
<sequence>MDARCIIGRTFVRVATLNKSFIKLSQAGERVSAFRTFGSVVADTIYGMTACTDTVASSSAEAWQGGRSTNPTSRSVCQST</sequence>
<name>M4BSZ6_HYAAE</name>
<reference evidence="2" key="1">
    <citation type="journal article" date="2010" name="Science">
        <title>Signatures of adaptation to obligate biotrophy in the Hyaloperonospora arabidopsidis genome.</title>
        <authorList>
            <person name="Baxter L."/>
            <person name="Tripathy S."/>
            <person name="Ishaque N."/>
            <person name="Boot N."/>
            <person name="Cabral A."/>
            <person name="Kemen E."/>
            <person name="Thines M."/>
            <person name="Ah-Fong A."/>
            <person name="Anderson R."/>
            <person name="Badejoko W."/>
            <person name="Bittner-Eddy P."/>
            <person name="Boore J.L."/>
            <person name="Chibucos M.C."/>
            <person name="Coates M."/>
            <person name="Dehal P."/>
            <person name="Delehaunty K."/>
            <person name="Dong S."/>
            <person name="Downton P."/>
            <person name="Dumas B."/>
            <person name="Fabro G."/>
            <person name="Fronick C."/>
            <person name="Fuerstenberg S.I."/>
            <person name="Fulton L."/>
            <person name="Gaulin E."/>
            <person name="Govers F."/>
            <person name="Hughes L."/>
            <person name="Humphray S."/>
            <person name="Jiang R.H."/>
            <person name="Judelson H."/>
            <person name="Kamoun S."/>
            <person name="Kyung K."/>
            <person name="Meijer H."/>
            <person name="Minx P."/>
            <person name="Morris P."/>
            <person name="Nelson J."/>
            <person name="Phuntumart V."/>
            <person name="Qutob D."/>
            <person name="Rehmany A."/>
            <person name="Rougon-Cardoso A."/>
            <person name="Ryden P."/>
            <person name="Torto-Alalibo T."/>
            <person name="Studholme D."/>
            <person name="Wang Y."/>
            <person name="Win J."/>
            <person name="Wood J."/>
            <person name="Clifton S.W."/>
            <person name="Rogers J."/>
            <person name="Van den Ackerveken G."/>
            <person name="Jones J.D."/>
            <person name="McDowell J.M."/>
            <person name="Beynon J."/>
            <person name="Tyler B.M."/>
        </authorList>
    </citation>
    <scope>NUCLEOTIDE SEQUENCE [LARGE SCALE GENOMIC DNA]</scope>
    <source>
        <strain evidence="2">Emoy2</strain>
    </source>
</reference>
<keyword evidence="2" id="KW-1185">Reference proteome</keyword>
<organism evidence="1 2">
    <name type="scientific">Hyaloperonospora arabidopsidis (strain Emoy2)</name>
    <name type="common">Downy mildew agent</name>
    <name type="synonym">Peronospora arabidopsidis</name>
    <dbReference type="NCBI Taxonomy" id="559515"/>
    <lineage>
        <taxon>Eukaryota</taxon>
        <taxon>Sar</taxon>
        <taxon>Stramenopiles</taxon>
        <taxon>Oomycota</taxon>
        <taxon>Peronosporomycetes</taxon>
        <taxon>Peronosporales</taxon>
        <taxon>Peronosporaceae</taxon>
        <taxon>Hyaloperonospora</taxon>
    </lineage>
</organism>
<dbReference type="HOGENOM" id="CLU_2594884_0_0_1"/>
<dbReference type="AlphaFoldDB" id="M4BSZ6"/>
<dbReference type="Proteomes" id="UP000011713">
    <property type="component" value="Unassembled WGS sequence"/>
</dbReference>
<evidence type="ECO:0000313" key="2">
    <source>
        <dbReference type="Proteomes" id="UP000011713"/>
    </source>
</evidence>
<dbReference type="EMBL" id="JH597801">
    <property type="status" value="NOT_ANNOTATED_CDS"/>
    <property type="molecule type" value="Genomic_DNA"/>
</dbReference>
<dbReference type="VEuPathDB" id="FungiDB:HpaG809581"/>
<accession>M4BSZ6</accession>
<dbReference type="EnsemblProtists" id="HpaT809581">
    <property type="protein sequence ID" value="HpaP809581"/>
    <property type="gene ID" value="HpaG809581"/>
</dbReference>
<proteinExistence type="predicted"/>
<evidence type="ECO:0000313" key="1">
    <source>
        <dbReference type="EnsemblProtists" id="HpaP809581"/>
    </source>
</evidence>